<dbReference type="AlphaFoldDB" id="A0A3R7CPI1"/>
<protein>
    <recommendedName>
        <fullName evidence="3">DUF2961 domain-containing protein</fullName>
    </recommendedName>
</protein>
<sequence length="374" mass="43156">MNNYLNSIWNYQGEQSRNITPENKYGEKGKAAMSASKLGVGRKGSPSVPINPNETITLAEIEGPGIIRHIWMTVPDKTTAGSFVLRDLILRMYWDDESTPSVEVPLGDFFCNGFGQSCEVNSLPIVVNPTAGMNSYFEMPFRKKAKITLTSEHPNFIKHIFYTFSYALTYVPDDALCFHAKWNRERSTKKGIDYTLIDNIKGHGYYVGTYMALCALERYWWGEGEFKFYLDDDQEFPTITSTGAEDYFGGAWAFHKRNYGELPYAKNFNTLFMGYPFQSKRDNTRDYFSAGKPNPNSPHGFGDDALPMHGLYRWHLPDPISFHKNLRVTFQDLGNDDIKLYEREDDISTVAYWYQNEPHNKFKNILNREDRLPR</sequence>
<dbReference type="InterPro" id="IPR021345">
    <property type="entry name" value="DUF2961"/>
</dbReference>
<gene>
    <name evidence="1" type="ORF">DS831_03915</name>
</gene>
<evidence type="ECO:0000313" key="2">
    <source>
        <dbReference type="Proteomes" id="UP000284109"/>
    </source>
</evidence>
<evidence type="ECO:0000313" key="1">
    <source>
        <dbReference type="EMBL" id="RHW51180.1"/>
    </source>
</evidence>
<dbReference type="EMBL" id="QOCR01000002">
    <property type="protein sequence ID" value="RHW51180.1"/>
    <property type="molecule type" value="Genomic_DNA"/>
</dbReference>
<comment type="caution">
    <text evidence="1">The sequence shown here is derived from an EMBL/GenBank/DDBJ whole genome shotgun (WGS) entry which is preliminary data.</text>
</comment>
<name>A0A3R7CPI1_9LACO</name>
<dbReference type="Pfam" id="PF11175">
    <property type="entry name" value="DUF2961"/>
    <property type="match status" value="1"/>
</dbReference>
<keyword evidence="2" id="KW-1185">Reference proteome</keyword>
<accession>A0A3R7CPI1</accession>
<dbReference type="Proteomes" id="UP000284109">
    <property type="component" value="Unassembled WGS sequence"/>
</dbReference>
<organism evidence="1 2">
    <name type="scientific">Bombilactobacillus bombi</name>
    <dbReference type="NCBI Taxonomy" id="1303590"/>
    <lineage>
        <taxon>Bacteria</taxon>
        <taxon>Bacillati</taxon>
        <taxon>Bacillota</taxon>
        <taxon>Bacilli</taxon>
        <taxon>Lactobacillales</taxon>
        <taxon>Lactobacillaceae</taxon>
        <taxon>Bombilactobacillus</taxon>
    </lineage>
</organism>
<evidence type="ECO:0008006" key="3">
    <source>
        <dbReference type="Google" id="ProtNLM"/>
    </source>
</evidence>
<dbReference type="OrthoDB" id="2518538at2"/>
<dbReference type="RefSeq" id="WP_118900613.1">
    <property type="nucleotide sequence ID" value="NZ_QOCR01000002.1"/>
</dbReference>
<dbReference type="Gene3D" id="2.60.120.1390">
    <property type="match status" value="1"/>
</dbReference>
<proteinExistence type="predicted"/>
<reference evidence="1 2" key="1">
    <citation type="submission" date="2018-07" db="EMBL/GenBank/DDBJ databases">
        <title>Genome sequences of six Lactobacillus spp. isolated from bumble bee guts.</title>
        <authorList>
            <person name="Motta E.V.S."/>
            <person name="Moran N.A."/>
        </authorList>
    </citation>
    <scope>NUCLEOTIDE SEQUENCE [LARGE SCALE GENOMIC DNA]</scope>
    <source>
        <strain evidence="1 2">BI-1.1</strain>
    </source>
</reference>